<feature type="transmembrane region" description="Helical" evidence="7">
    <location>
        <begin position="124"/>
        <end position="143"/>
    </location>
</feature>
<evidence type="ECO:0000256" key="4">
    <source>
        <dbReference type="ARBA" id="ARBA00022692"/>
    </source>
</evidence>
<keyword evidence="4 7" id="KW-0812">Transmembrane</keyword>
<dbReference type="AlphaFoldDB" id="A0A0G0QRJ9"/>
<evidence type="ECO:0000256" key="7">
    <source>
        <dbReference type="RuleBase" id="RU367016"/>
    </source>
</evidence>
<protein>
    <recommendedName>
        <fullName evidence="8">VTT domain-containing protein</fullName>
    </recommendedName>
</protein>
<dbReference type="EMBL" id="LBWR01000001">
    <property type="protein sequence ID" value="KKR13005.1"/>
    <property type="molecule type" value="Genomic_DNA"/>
</dbReference>
<feature type="transmembrane region" description="Helical" evidence="7">
    <location>
        <begin position="150"/>
        <end position="172"/>
    </location>
</feature>
<dbReference type="InterPro" id="IPR032816">
    <property type="entry name" value="VTT_dom"/>
</dbReference>
<evidence type="ECO:0000313" key="10">
    <source>
        <dbReference type="Proteomes" id="UP000034665"/>
    </source>
</evidence>
<feature type="domain" description="VTT" evidence="8">
    <location>
        <begin position="45"/>
        <end position="170"/>
    </location>
</feature>
<feature type="transmembrane region" description="Helical" evidence="7">
    <location>
        <begin position="40"/>
        <end position="60"/>
    </location>
</feature>
<proteinExistence type="inferred from homology"/>
<dbReference type="InterPro" id="IPR032818">
    <property type="entry name" value="DedA-like"/>
</dbReference>
<organism evidence="9 10">
    <name type="scientific">Candidatus Wolfebacteria bacterium GW2011_GWC2_39_22</name>
    <dbReference type="NCBI Taxonomy" id="1619013"/>
    <lineage>
        <taxon>Bacteria</taxon>
        <taxon>Candidatus Wolfeibacteriota</taxon>
    </lineage>
</organism>
<evidence type="ECO:0000313" key="9">
    <source>
        <dbReference type="EMBL" id="KKR13005.1"/>
    </source>
</evidence>
<feature type="transmembrane region" description="Helical" evidence="7">
    <location>
        <begin position="67"/>
        <end position="86"/>
    </location>
</feature>
<keyword evidence="5 7" id="KW-1133">Transmembrane helix</keyword>
<evidence type="ECO:0000256" key="1">
    <source>
        <dbReference type="ARBA" id="ARBA00004651"/>
    </source>
</evidence>
<dbReference type="GO" id="GO:0005886">
    <property type="term" value="C:plasma membrane"/>
    <property type="evidence" value="ECO:0007669"/>
    <property type="project" value="UniProtKB-SubCell"/>
</dbReference>
<feature type="transmembrane region" description="Helical" evidence="7">
    <location>
        <begin position="184"/>
        <end position="202"/>
    </location>
</feature>
<sequence length="234" mass="26411">MEIIDFILHVDIYLESVIALFGAWAYAIIFLVLFAETGLVIAPILPGDSLLFAVGVLAGGGFLKIGVAYSIMIAAAILGDTVNYWIGHHVGPKVFYKDNARFFKKEYLEKTREFYEKHGGKTVIIARFLPIIRTFAPFVAGIGKMHYGTFFMYNVVGAFVWVTSFTSIGYFFGGLPFVKENFEYIVIGIVLASFIPMGIEYIRYKREPKAVKELSEQVTYEDIQETFKKEDLSD</sequence>
<dbReference type="PANTHER" id="PTHR30353:SF0">
    <property type="entry name" value="TRANSMEMBRANE PROTEIN"/>
    <property type="match status" value="1"/>
</dbReference>
<dbReference type="PANTHER" id="PTHR30353">
    <property type="entry name" value="INNER MEMBRANE PROTEIN DEDA-RELATED"/>
    <property type="match status" value="1"/>
</dbReference>
<keyword evidence="3 7" id="KW-1003">Cell membrane</keyword>
<evidence type="ECO:0000256" key="2">
    <source>
        <dbReference type="ARBA" id="ARBA00010792"/>
    </source>
</evidence>
<dbReference type="InterPro" id="IPR058127">
    <property type="entry name" value="DedA"/>
</dbReference>
<keyword evidence="6 7" id="KW-0472">Membrane</keyword>
<dbReference type="PATRIC" id="fig|1619013.3.peg.567"/>
<evidence type="ECO:0000259" key="8">
    <source>
        <dbReference type="Pfam" id="PF09335"/>
    </source>
</evidence>
<evidence type="ECO:0000256" key="6">
    <source>
        <dbReference type="ARBA" id="ARBA00023136"/>
    </source>
</evidence>
<accession>A0A0G0QRJ9</accession>
<dbReference type="Pfam" id="PF09335">
    <property type="entry name" value="VTT_dom"/>
    <property type="match status" value="1"/>
</dbReference>
<gene>
    <name evidence="9" type="ORF">UT41_C0001G0549</name>
</gene>
<evidence type="ECO:0000256" key="5">
    <source>
        <dbReference type="ARBA" id="ARBA00022989"/>
    </source>
</evidence>
<comment type="subcellular location">
    <subcellularLocation>
        <location evidence="1 7">Cell membrane</location>
        <topology evidence="1 7">Multi-pass membrane protein</topology>
    </subcellularLocation>
</comment>
<name>A0A0G0QRJ9_9BACT</name>
<dbReference type="Proteomes" id="UP000034665">
    <property type="component" value="Unassembled WGS sequence"/>
</dbReference>
<feature type="transmembrane region" description="Helical" evidence="7">
    <location>
        <begin position="12"/>
        <end position="34"/>
    </location>
</feature>
<dbReference type="NCBIfam" id="NF008102">
    <property type="entry name" value="PRK10847.1"/>
    <property type="match status" value="1"/>
</dbReference>
<dbReference type="STRING" id="1619013.UT41_C0001G0549"/>
<evidence type="ECO:0000256" key="3">
    <source>
        <dbReference type="ARBA" id="ARBA00022475"/>
    </source>
</evidence>
<reference evidence="9 10" key="1">
    <citation type="journal article" date="2015" name="Nature">
        <title>rRNA introns, odd ribosomes, and small enigmatic genomes across a large radiation of phyla.</title>
        <authorList>
            <person name="Brown C.T."/>
            <person name="Hug L.A."/>
            <person name="Thomas B.C."/>
            <person name="Sharon I."/>
            <person name="Castelle C.J."/>
            <person name="Singh A."/>
            <person name="Wilkins M.J."/>
            <person name="Williams K.H."/>
            <person name="Banfield J.F."/>
        </authorList>
    </citation>
    <scope>NUCLEOTIDE SEQUENCE [LARGE SCALE GENOMIC DNA]</scope>
</reference>
<comment type="similarity">
    <text evidence="2 7">Belongs to the DedA family.</text>
</comment>
<comment type="caution">
    <text evidence="9">The sequence shown here is derived from an EMBL/GenBank/DDBJ whole genome shotgun (WGS) entry which is preliminary data.</text>
</comment>